<name>A0A8H5PML2_9HYPO</name>
<comment type="caution">
    <text evidence="2">The sequence shown here is derived from an EMBL/GenBank/DDBJ whole genome shotgun (WGS) entry which is preliminary data.</text>
</comment>
<dbReference type="AlphaFoldDB" id="A0A8H5PML2"/>
<organism evidence="2 3">
    <name type="scientific">Fusarium pseudoanthophilum</name>
    <dbReference type="NCBI Taxonomy" id="48495"/>
    <lineage>
        <taxon>Eukaryota</taxon>
        <taxon>Fungi</taxon>
        <taxon>Dikarya</taxon>
        <taxon>Ascomycota</taxon>
        <taxon>Pezizomycotina</taxon>
        <taxon>Sordariomycetes</taxon>
        <taxon>Hypocreomycetidae</taxon>
        <taxon>Hypocreales</taxon>
        <taxon>Nectriaceae</taxon>
        <taxon>Fusarium</taxon>
        <taxon>Fusarium fujikuroi species complex</taxon>
    </lineage>
</organism>
<accession>A0A8H5PML2</accession>
<keyword evidence="3" id="KW-1185">Reference proteome</keyword>
<evidence type="ECO:0000256" key="1">
    <source>
        <dbReference type="SAM" id="MobiDB-lite"/>
    </source>
</evidence>
<protein>
    <submittedName>
        <fullName evidence="2">Kinase domain-containing protein</fullName>
    </submittedName>
</protein>
<feature type="region of interest" description="Disordered" evidence="1">
    <location>
        <begin position="91"/>
        <end position="153"/>
    </location>
</feature>
<sequence>MTSIIELTSLGFSGSPHPTPSKNDPLHASVALRKKENLKGSGLSLHIYPNGTVVPSKEEFPVATMTAATAEELGAEHAQWLDPDFVAQWQAENDAKLREKPSGRKGESEGKGESSRGSSSKKHGGSAKHSSSSGKGKGKASGSNEYSVDESTGTMYRYLENGAVVYYDPNSKREYYYDEHGQAVWL</sequence>
<keyword evidence="2" id="KW-0808">Transferase</keyword>
<evidence type="ECO:0000313" key="2">
    <source>
        <dbReference type="EMBL" id="KAF5599294.1"/>
    </source>
</evidence>
<feature type="compositionally biased region" description="Basic and acidic residues" evidence="1">
    <location>
        <begin position="93"/>
        <end position="114"/>
    </location>
</feature>
<dbReference type="GO" id="GO:0016301">
    <property type="term" value="F:kinase activity"/>
    <property type="evidence" value="ECO:0007669"/>
    <property type="project" value="UniProtKB-KW"/>
</dbReference>
<gene>
    <name evidence="2" type="ORF">FPANT_3577</name>
</gene>
<proteinExistence type="predicted"/>
<dbReference type="EMBL" id="JAAOAR010000162">
    <property type="protein sequence ID" value="KAF5599294.1"/>
    <property type="molecule type" value="Genomic_DNA"/>
</dbReference>
<evidence type="ECO:0000313" key="3">
    <source>
        <dbReference type="Proteomes" id="UP000544095"/>
    </source>
</evidence>
<feature type="compositionally biased region" description="Polar residues" evidence="1">
    <location>
        <begin position="144"/>
        <end position="153"/>
    </location>
</feature>
<reference evidence="2 3" key="1">
    <citation type="submission" date="2020-05" db="EMBL/GenBank/DDBJ databases">
        <title>Identification and distribution of gene clusters putatively required for synthesis of sphingolipid metabolism inhibitors in phylogenetically diverse species of the filamentous fungus Fusarium.</title>
        <authorList>
            <person name="Kim H.-S."/>
            <person name="Busman M."/>
            <person name="Brown D.W."/>
            <person name="Divon H."/>
            <person name="Uhlig S."/>
            <person name="Proctor R.H."/>
        </authorList>
    </citation>
    <scope>NUCLEOTIDE SEQUENCE [LARGE SCALE GENOMIC DNA]</scope>
    <source>
        <strain evidence="2 3">NRRL 25211</strain>
    </source>
</reference>
<dbReference type="Proteomes" id="UP000544095">
    <property type="component" value="Unassembled WGS sequence"/>
</dbReference>
<keyword evidence="2" id="KW-0418">Kinase</keyword>